<reference evidence="3" key="1">
    <citation type="submission" date="2015-11" db="EMBL/GenBank/DDBJ databases">
        <authorList>
            <person name="Varghese N."/>
        </authorList>
    </citation>
    <scope>NUCLEOTIDE SEQUENCE [LARGE SCALE GENOMIC DNA]</scope>
    <source>
        <strain evidence="3">DSM 45899</strain>
    </source>
</reference>
<dbReference type="GO" id="GO:0008168">
    <property type="term" value="F:methyltransferase activity"/>
    <property type="evidence" value="ECO:0007669"/>
    <property type="project" value="UniProtKB-KW"/>
</dbReference>
<keyword evidence="1 2" id="KW-0808">Transferase</keyword>
<evidence type="ECO:0000313" key="2">
    <source>
        <dbReference type="EMBL" id="CUU55342.1"/>
    </source>
</evidence>
<dbReference type="EMBL" id="FAOZ01000004">
    <property type="protein sequence ID" value="CUU55342.1"/>
    <property type="molecule type" value="Genomic_DNA"/>
</dbReference>
<organism evidence="2 3">
    <name type="scientific">Parafrankia irregularis</name>
    <dbReference type="NCBI Taxonomy" id="795642"/>
    <lineage>
        <taxon>Bacteria</taxon>
        <taxon>Bacillati</taxon>
        <taxon>Actinomycetota</taxon>
        <taxon>Actinomycetes</taxon>
        <taxon>Frankiales</taxon>
        <taxon>Frankiaceae</taxon>
        <taxon>Parafrankia</taxon>
    </lineage>
</organism>
<proteinExistence type="predicted"/>
<keyword evidence="2" id="KW-0489">Methyltransferase</keyword>
<dbReference type="PANTHER" id="PTHR43861:SF3">
    <property type="entry name" value="PUTATIVE (AFU_ORTHOLOGUE AFUA_2G14390)-RELATED"/>
    <property type="match status" value="1"/>
</dbReference>
<accession>A0A0S4QJ94</accession>
<keyword evidence="3" id="KW-1185">Reference proteome</keyword>
<dbReference type="CDD" id="cd02440">
    <property type="entry name" value="AdoMet_MTases"/>
    <property type="match status" value="1"/>
</dbReference>
<sequence length="274" mass="29702">MTEKAQSSSYVLDQAHPDERSRLEAMAHMWDPGTMRLVAGLGIGPGHRCLEAGAGTGSVARALAGVVGPAGQVLAVDRDTRFLDQLPPQVEVRRMDVMVDDLPRRSFDLVHARLLVAHLHPHPVALRRLAEAVAPGGWLLVEEVDWTCADLLVPAAPVHTAMIRALQKVMGGAAGGEAAGFDATYGRRLLGDVLSLGLTDESAQYQGVQTRGGTDSWLAWRLLVERFQRDIVAAGLLTEGEVDAWWAVSRDESRLVVSVPMFAAWARRPRLDTP</sequence>
<dbReference type="RefSeq" id="WP_091273657.1">
    <property type="nucleotide sequence ID" value="NZ_FAOZ01000004.1"/>
</dbReference>
<protein>
    <submittedName>
        <fullName evidence="2">Methyltransferase domain-containing protein</fullName>
    </submittedName>
</protein>
<dbReference type="SUPFAM" id="SSF53335">
    <property type="entry name" value="S-adenosyl-L-methionine-dependent methyltransferases"/>
    <property type="match status" value="1"/>
</dbReference>
<dbReference type="PANTHER" id="PTHR43861">
    <property type="entry name" value="TRANS-ACONITATE 2-METHYLTRANSFERASE-RELATED"/>
    <property type="match status" value="1"/>
</dbReference>
<evidence type="ECO:0000256" key="1">
    <source>
        <dbReference type="ARBA" id="ARBA00022679"/>
    </source>
</evidence>
<dbReference type="Pfam" id="PF13489">
    <property type="entry name" value="Methyltransf_23"/>
    <property type="match status" value="1"/>
</dbReference>
<dbReference type="Gene3D" id="3.40.50.150">
    <property type="entry name" value="Vaccinia Virus protein VP39"/>
    <property type="match status" value="1"/>
</dbReference>
<name>A0A0S4QJ94_9ACTN</name>
<dbReference type="InterPro" id="IPR029063">
    <property type="entry name" value="SAM-dependent_MTases_sf"/>
</dbReference>
<dbReference type="Proteomes" id="UP000198802">
    <property type="component" value="Unassembled WGS sequence"/>
</dbReference>
<dbReference type="AlphaFoldDB" id="A0A0S4QJ94"/>
<gene>
    <name evidence="2" type="ORF">Ga0074812_104424</name>
</gene>
<dbReference type="GO" id="GO:0032259">
    <property type="term" value="P:methylation"/>
    <property type="evidence" value="ECO:0007669"/>
    <property type="project" value="UniProtKB-KW"/>
</dbReference>
<evidence type="ECO:0000313" key="3">
    <source>
        <dbReference type="Proteomes" id="UP000198802"/>
    </source>
</evidence>